<accession>A0A011WRP4</accession>
<evidence type="ECO:0000313" key="3">
    <source>
        <dbReference type="Proteomes" id="UP000021369"/>
    </source>
</evidence>
<gene>
    <name evidence="2" type="ORF">RASY3_07550</name>
</gene>
<dbReference type="PATRIC" id="fig|1341156.4.peg.1920"/>
<dbReference type="InterPro" id="IPR029068">
    <property type="entry name" value="Glyas_Bleomycin-R_OHBP_Dase"/>
</dbReference>
<keyword evidence="2" id="KW-0456">Lyase</keyword>
<sequence length="125" mass="13608">MVKGIHHISLKCHGGEELAAVKGLYGDILGLSVKREWKDGIMFDAGNCLIEVFTNGEGVKTTGAVQHFAFAVDDVDGMIEKVRSAGYEVFKGPKDICIPSEPPLPARMAFFYGALGEEIELFCEK</sequence>
<dbReference type="PROSITE" id="PS51819">
    <property type="entry name" value="VOC"/>
    <property type="match status" value="1"/>
</dbReference>
<feature type="domain" description="VOC" evidence="1">
    <location>
        <begin position="4"/>
        <end position="124"/>
    </location>
</feature>
<dbReference type="InterPro" id="IPR037523">
    <property type="entry name" value="VOC_core"/>
</dbReference>
<protein>
    <submittedName>
        <fullName evidence="2">Lactoylglutathione lyase</fullName>
    </submittedName>
</protein>
<dbReference type="SUPFAM" id="SSF54593">
    <property type="entry name" value="Glyoxalase/Bleomycin resistance protein/Dihydroxybiphenyl dioxygenase"/>
    <property type="match status" value="1"/>
</dbReference>
<evidence type="ECO:0000313" key="2">
    <source>
        <dbReference type="EMBL" id="EXM39670.1"/>
    </source>
</evidence>
<dbReference type="InterPro" id="IPR004360">
    <property type="entry name" value="Glyas_Fos-R_dOase_dom"/>
</dbReference>
<dbReference type="Proteomes" id="UP000021369">
    <property type="component" value="Unassembled WGS sequence"/>
</dbReference>
<comment type="caution">
    <text evidence="2">The sequence shown here is derived from an EMBL/GenBank/DDBJ whole genome shotgun (WGS) entry which is preliminary data.</text>
</comment>
<dbReference type="GO" id="GO:0016829">
    <property type="term" value="F:lyase activity"/>
    <property type="evidence" value="ECO:0007669"/>
    <property type="project" value="UniProtKB-KW"/>
</dbReference>
<name>A0A011WRP4_RUMAL</name>
<keyword evidence="3" id="KW-1185">Reference proteome</keyword>
<dbReference type="RefSeq" id="WP_024855872.1">
    <property type="nucleotide sequence ID" value="NZ_JEOB01000002.1"/>
</dbReference>
<dbReference type="EMBL" id="JEOB01000002">
    <property type="protein sequence ID" value="EXM39670.1"/>
    <property type="molecule type" value="Genomic_DNA"/>
</dbReference>
<dbReference type="AlphaFoldDB" id="A0A011WRP4"/>
<proteinExistence type="predicted"/>
<reference evidence="2 3" key="1">
    <citation type="submission" date="2013-06" db="EMBL/GenBank/DDBJ databases">
        <title>Rumen cellulosomics: divergent fiber-degrading strategies revealed by comparative genome-wide analysis of six Ruminococcal strains.</title>
        <authorList>
            <person name="Dassa B."/>
            <person name="Borovok I."/>
            <person name="Lamed R."/>
            <person name="Flint H."/>
            <person name="Yeoman C.J."/>
            <person name="White B."/>
            <person name="Bayer E.A."/>
        </authorList>
    </citation>
    <scope>NUCLEOTIDE SEQUENCE [LARGE SCALE GENOMIC DNA]</scope>
    <source>
        <strain evidence="2 3">SY3</strain>
    </source>
</reference>
<dbReference type="Pfam" id="PF00903">
    <property type="entry name" value="Glyoxalase"/>
    <property type="match status" value="1"/>
</dbReference>
<dbReference type="OrthoDB" id="9814858at2"/>
<organism evidence="2 3">
    <name type="scientific">Ruminococcus albus SY3</name>
    <dbReference type="NCBI Taxonomy" id="1341156"/>
    <lineage>
        <taxon>Bacteria</taxon>
        <taxon>Bacillati</taxon>
        <taxon>Bacillota</taxon>
        <taxon>Clostridia</taxon>
        <taxon>Eubacteriales</taxon>
        <taxon>Oscillospiraceae</taxon>
        <taxon>Ruminococcus</taxon>
    </lineage>
</organism>
<evidence type="ECO:0000259" key="1">
    <source>
        <dbReference type="PROSITE" id="PS51819"/>
    </source>
</evidence>
<dbReference type="Gene3D" id="3.10.180.10">
    <property type="entry name" value="2,3-Dihydroxybiphenyl 1,2-Dioxygenase, domain 1"/>
    <property type="match status" value="1"/>
</dbReference>